<name>A0AAE0TAW8_9BIVA</name>
<reference evidence="2" key="1">
    <citation type="journal article" date="2021" name="Genome Biol. Evol.">
        <title>A High-Quality Reference Genome for a Parasitic Bivalve with Doubly Uniparental Inheritance (Bivalvia: Unionida).</title>
        <authorList>
            <person name="Smith C.H."/>
        </authorList>
    </citation>
    <scope>NUCLEOTIDE SEQUENCE</scope>
    <source>
        <strain evidence="2">CHS0354</strain>
    </source>
</reference>
<dbReference type="AlphaFoldDB" id="A0AAE0TAW8"/>
<keyword evidence="1" id="KW-0732">Signal</keyword>
<protein>
    <recommendedName>
        <fullName evidence="4">ZP domain-containing protein</fullName>
    </recommendedName>
</protein>
<dbReference type="Proteomes" id="UP001195483">
    <property type="component" value="Unassembled WGS sequence"/>
</dbReference>
<evidence type="ECO:0008006" key="4">
    <source>
        <dbReference type="Google" id="ProtNLM"/>
    </source>
</evidence>
<reference evidence="2" key="2">
    <citation type="journal article" date="2021" name="Genome Biol. Evol.">
        <title>Developing a high-quality reference genome for a parasitic bivalve with doubly uniparental inheritance (Bivalvia: Unionida).</title>
        <authorList>
            <person name="Smith C.H."/>
        </authorList>
    </citation>
    <scope>NUCLEOTIDE SEQUENCE</scope>
    <source>
        <strain evidence="2">CHS0354</strain>
        <tissue evidence="2">Mantle</tissue>
    </source>
</reference>
<sequence>MLHCIFLALLLHPSLSQTLDYVCTTRQEVKILKIGLERYKWMYAAGVRGGLSSQPCDVTKASDTTVGYDAKFIITNCELASPIQVTITEALEDKTIIGGKGASGFEIKCNGILEGGENITLIQTVMSKDTDFRKVHHLMADPKMVIRSRNGTVLPDRSTVLIGDELSVIISTAQNFSFTVISCEAHNENQKDRKLLFQNEIVVDPSLLTAFVYTNGNRSYAEARLFAFHFVNSDHLQLSCVIFVCRKSDTTCAGRHARNAPSENEAFSPFSEPLQANFIVYSGSSGANPISTCIFLSFYLSDFNLPFYLITDRETFKCKWAFNVHFNLYVCKKYLLLNCALIKYRIVTYT</sequence>
<gene>
    <name evidence="2" type="ORF">CHS0354_023172</name>
</gene>
<feature type="chain" id="PRO_5041939909" description="ZP domain-containing protein" evidence="1">
    <location>
        <begin position="17"/>
        <end position="350"/>
    </location>
</feature>
<evidence type="ECO:0000313" key="2">
    <source>
        <dbReference type="EMBL" id="KAK3607012.1"/>
    </source>
</evidence>
<organism evidence="2 3">
    <name type="scientific">Potamilus streckersoni</name>
    <dbReference type="NCBI Taxonomy" id="2493646"/>
    <lineage>
        <taxon>Eukaryota</taxon>
        <taxon>Metazoa</taxon>
        <taxon>Spiralia</taxon>
        <taxon>Lophotrochozoa</taxon>
        <taxon>Mollusca</taxon>
        <taxon>Bivalvia</taxon>
        <taxon>Autobranchia</taxon>
        <taxon>Heteroconchia</taxon>
        <taxon>Palaeoheterodonta</taxon>
        <taxon>Unionida</taxon>
        <taxon>Unionoidea</taxon>
        <taxon>Unionidae</taxon>
        <taxon>Ambleminae</taxon>
        <taxon>Lampsilini</taxon>
        <taxon>Potamilus</taxon>
    </lineage>
</organism>
<accession>A0AAE0TAW8</accession>
<evidence type="ECO:0000256" key="1">
    <source>
        <dbReference type="SAM" id="SignalP"/>
    </source>
</evidence>
<comment type="caution">
    <text evidence="2">The sequence shown here is derived from an EMBL/GenBank/DDBJ whole genome shotgun (WGS) entry which is preliminary data.</text>
</comment>
<dbReference type="EMBL" id="JAEAOA010001404">
    <property type="protein sequence ID" value="KAK3607012.1"/>
    <property type="molecule type" value="Genomic_DNA"/>
</dbReference>
<evidence type="ECO:0000313" key="3">
    <source>
        <dbReference type="Proteomes" id="UP001195483"/>
    </source>
</evidence>
<reference evidence="2" key="3">
    <citation type="submission" date="2023-05" db="EMBL/GenBank/DDBJ databases">
        <authorList>
            <person name="Smith C.H."/>
        </authorList>
    </citation>
    <scope>NUCLEOTIDE SEQUENCE</scope>
    <source>
        <strain evidence="2">CHS0354</strain>
        <tissue evidence="2">Mantle</tissue>
    </source>
</reference>
<proteinExistence type="predicted"/>
<feature type="signal peptide" evidence="1">
    <location>
        <begin position="1"/>
        <end position="16"/>
    </location>
</feature>
<keyword evidence="3" id="KW-1185">Reference proteome</keyword>